<feature type="domain" description="Pseudouridine synthase RsuA/RluA-like" evidence="5">
    <location>
        <begin position="20"/>
        <end position="181"/>
    </location>
</feature>
<dbReference type="CDD" id="cd02869">
    <property type="entry name" value="PseudoU_synth_RluA_like"/>
    <property type="match status" value="1"/>
</dbReference>
<name>A0ABU8MIS9_9PSEU</name>
<dbReference type="RefSeq" id="WP_337693726.1">
    <property type="nucleotide sequence ID" value="NZ_JBBEGN010000002.1"/>
</dbReference>
<organism evidence="6 7">
    <name type="scientific">Actinomycetospora aurantiaca</name>
    <dbReference type="NCBI Taxonomy" id="3129233"/>
    <lineage>
        <taxon>Bacteria</taxon>
        <taxon>Bacillati</taxon>
        <taxon>Actinomycetota</taxon>
        <taxon>Actinomycetes</taxon>
        <taxon>Pseudonocardiales</taxon>
        <taxon>Pseudonocardiaceae</taxon>
        <taxon>Actinomycetospora</taxon>
    </lineage>
</organism>
<evidence type="ECO:0000256" key="3">
    <source>
        <dbReference type="ARBA" id="ARBA00031870"/>
    </source>
</evidence>
<evidence type="ECO:0000259" key="5">
    <source>
        <dbReference type="Pfam" id="PF00849"/>
    </source>
</evidence>
<dbReference type="InterPro" id="IPR006224">
    <property type="entry name" value="PsdUridine_synth_RluA-like_CS"/>
</dbReference>
<dbReference type="SUPFAM" id="SSF55120">
    <property type="entry name" value="Pseudouridine synthase"/>
    <property type="match status" value="1"/>
</dbReference>
<protein>
    <recommendedName>
        <fullName evidence="3">RNA pseudouridylate synthase</fullName>
    </recommendedName>
    <alternativeName>
        <fullName evidence="4">RNA-uridine isomerase</fullName>
    </alternativeName>
</protein>
<evidence type="ECO:0000256" key="2">
    <source>
        <dbReference type="ARBA" id="ARBA00010876"/>
    </source>
</evidence>
<dbReference type="Pfam" id="PF00849">
    <property type="entry name" value="PseudoU_synth_2"/>
    <property type="match status" value="1"/>
</dbReference>
<reference evidence="6 7" key="1">
    <citation type="submission" date="2024-03" db="EMBL/GenBank/DDBJ databases">
        <title>Actinomycetospora sp. OC33-EN08, a novel actinomycete isolated from wild orchid (Aerides multiflora).</title>
        <authorList>
            <person name="Suriyachadkun C."/>
        </authorList>
    </citation>
    <scope>NUCLEOTIDE SEQUENCE [LARGE SCALE GENOMIC DNA]</scope>
    <source>
        <strain evidence="6 7">OC33-EN08</strain>
    </source>
</reference>
<dbReference type="Proteomes" id="UP001385809">
    <property type="component" value="Unassembled WGS sequence"/>
</dbReference>
<dbReference type="InterPro" id="IPR006145">
    <property type="entry name" value="PsdUridine_synth_RsuA/RluA"/>
</dbReference>
<dbReference type="InterPro" id="IPR050188">
    <property type="entry name" value="RluA_PseudoU_synthase"/>
</dbReference>
<gene>
    <name evidence="6" type="ORF">WCD74_04950</name>
</gene>
<evidence type="ECO:0000256" key="1">
    <source>
        <dbReference type="ARBA" id="ARBA00000073"/>
    </source>
</evidence>
<comment type="catalytic activity">
    <reaction evidence="1">
        <text>a uridine in RNA = a pseudouridine in RNA</text>
        <dbReference type="Rhea" id="RHEA:48348"/>
        <dbReference type="Rhea" id="RHEA-COMP:12068"/>
        <dbReference type="Rhea" id="RHEA-COMP:12069"/>
        <dbReference type="ChEBI" id="CHEBI:65314"/>
        <dbReference type="ChEBI" id="CHEBI:65315"/>
    </reaction>
</comment>
<evidence type="ECO:0000313" key="6">
    <source>
        <dbReference type="EMBL" id="MEJ2867101.1"/>
    </source>
</evidence>
<comment type="similarity">
    <text evidence="2">Belongs to the pseudouridine synthase RluA family.</text>
</comment>
<proteinExistence type="inferred from homology"/>
<dbReference type="InterPro" id="IPR020103">
    <property type="entry name" value="PsdUridine_synth_cat_dom_sf"/>
</dbReference>
<comment type="caution">
    <text evidence="6">The sequence shown here is derived from an EMBL/GenBank/DDBJ whole genome shotgun (WGS) entry which is preliminary data.</text>
</comment>
<keyword evidence="7" id="KW-1185">Reference proteome</keyword>
<dbReference type="PROSITE" id="PS01129">
    <property type="entry name" value="PSI_RLU"/>
    <property type="match status" value="1"/>
</dbReference>
<accession>A0ABU8MIS9</accession>
<dbReference type="PANTHER" id="PTHR21600:SF87">
    <property type="entry name" value="RNA PSEUDOURIDYLATE SYNTHASE DOMAIN-CONTAINING PROTEIN 1"/>
    <property type="match status" value="1"/>
</dbReference>
<evidence type="ECO:0000256" key="4">
    <source>
        <dbReference type="ARBA" id="ARBA00033164"/>
    </source>
</evidence>
<dbReference type="EMBL" id="JBBEGN010000002">
    <property type="protein sequence ID" value="MEJ2867101.1"/>
    <property type="molecule type" value="Genomic_DNA"/>
</dbReference>
<dbReference type="PANTHER" id="PTHR21600">
    <property type="entry name" value="MITOCHONDRIAL RNA PSEUDOURIDINE SYNTHASE"/>
    <property type="match status" value="1"/>
</dbReference>
<dbReference type="Gene3D" id="3.30.2350.10">
    <property type="entry name" value="Pseudouridine synthase"/>
    <property type="match status" value="1"/>
</dbReference>
<evidence type="ECO:0000313" key="7">
    <source>
        <dbReference type="Proteomes" id="UP001385809"/>
    </source>
</evidence>
<sequence>MTPWSEIRGARTLYEDDGALVLDKPAGWSVMGERHDTDLVRIAADDGEKLWPAHRIDKVTSGVVLFAKALAAHGDLTRQFARHTVEKTYLAVTATTGLPAEGRIELPLSVGRKNRVRIAAAREAIGERDGVWTVPEDAVDTSRDVYPSTTTFTRLDATPAGTLLEVHPLTGRRHQIRVHLAWIGHALVGDPLFEKNPTTRTGLHAHRLTFDTADGARRIVTAEPDDEFRALLSSSAT</sequence>